<keyword evidence="1" id="KW-0131">Cell cycle</keyword>
<keyword evidence="2" id="KW-1185">Reference proteome</keyword>
<name>A0A1D2M120_ORCCI</name>
<keyword evidence="1" id="KW-0132">Cell division</keyword>
<organism evidence="1 2">
    <name type="scientific">Orchesella cincta</name>
    <name type="common">Springtail</name>
    <name type="synonym">Podura cincta</name>
    <dbReference type="NCBI Taxonomy" id="48709"/>
    <lineage>
        <taxon>Eukaryota</taxon>
        <taxon>Metazoa</taxon>
        <taxon>Ecdysozoa</taxon>
        <taxon>Arthropoda</taxon>
        <taxon>Hexapoda</taxon>
        <taxon>Collembola</taxon>
        <taxon>Entomobryomorpha</taxon>
        <taxon>Entomobryoidea</taxon>
        <taxon>Orchesellidae</taxon>
        <taxon>Orchesellinae</taxon>
        <taxon>Orchesella</taxon>
    </lineage>
</organism>
<sequence length="120" mass="13733">MSLELRRQLVEMFSSDIVTERFKLPDVVFGSFVAEIGFRPAFNALDMQLGTLAVLEEPDEGKTAEHKFLNAVNFLNVLDGGAHKYGMEKAKQMLKQLNTQVKMMVEMKLVRKWDPFYSSN</sequence>
<dbReference type="OrthoDB" id="10258882at2759"/>
<dbReference type="GO" id="GO:0051301">
    <property type="term" value="P:cell division"/>
    <property type="evidence" value="ECO:0007669"/>
    <property type="project" value="UniProtKB-KW"/>
</dbReference>
<dbReference type="Proteomes" id="UP000094527">
    <property type="component" value="Unassembled WGS sequence"/>
</dbReference>
<comment type="caution">
    <text evidence="1">The sequence shown here is derived from an EMBL/GenBank/DDBJ whole genome shotgun (WGS) entry which is preliminary data.</text>
</comment>
<dbReference type="STRING" id="48709.A0A1D2M120"/>
<dbReference type="EMBL" id="LJIJ01008013">
    <property type="protein sequence ID" value="ODM86611.1"/>
    <property type="molecule type" value="Genomic_DNA"/>
</dbReference>
<proteinExistence type="predicted"/>
<dbReference type="AlphaFoldDB" id="A0A1D2M120"/>
<protein>
    <submittedName>
        <fullName evidence="1">Cell division control protein 45</fullName>
    </submittedName>
</protein>
<evidence type="ECO:0000313" key="2">
    <source>
        <dbReference type="Proteomes" id="UP000094527"/>
    </source>
</evidence>
<accession>A0A1D2M120</accession>
<gene>
    <name evidence="1" type="ORF">Ocin01_20071</name>
</gene>
<reference evidence="1 2" key="1">
    <citation type="journal article" date="2016" name="Genome Biol. Evol.">
        <title>Gene Family Evolution Reflects Adaptation to Soil Environmental Stressors in the Genome of the Collembolan Orchesella cincta.</title>
        <authorList>
            <person name="Faddeeva-Vakhrusheva A."/>
            <person name="Derks M.F."/>
            <person name="Anvar S.Y."/>
            <person name="Agamennone V."/>
            <person name="Suring W."/>
            <person name="Smit S."/>
            <person name="van Straalen N.M."/>
            <person name="Roelofs D."/>
        </authorList>
    </citation>
    <scope>NUCLEOTIDE SEQUENCE [LARGE SCALE GENOMIC DNA]</scope>
    <source>
        <tissue evidence="1">Mixed pool</tissue>
    </source>
</reference>
<evidence type="ECO:0000313" key="1">
    <source>
        <dbReference type="EMBL" id="ODM86611.1"/>
    </source>
</evidence>